<gene>
    <name evidence="3" type="ORF">V2J18_08700</name>
</gene>
<evidence type="ECO:0000259" key="2">
    <source>
        <dbReference type="Pfam" id="PF00561"/>
    </source>
</evidence>
<dbReference type="RefSeq" id="WP_336131562.1">
    <property type="nucleotide sequence ID" value="NZ_JBANDL010000002.1"/>
</dbReference>
<comment type="caution">
    <text evidence="3">The sequence shown here is derived from an EMBL/GenBank/DDBJ whole genome shotgun (WGS) entry which is preliminary data.</text>
</comment>
<proteinExistence type="predicted"/>
<dbReference type="Pfam" id="PF00561">
    <property type="entry name" value="Abhydrolase_1"/>
    <property type="match status" value="1"/>
</dbReference>
<reference evidence="3 4" key="1">
    <citation type="submission" date="2024-02" db="EMBL/GenBank/DDBJ databases">
        <title>Lysobacter Genome Sequencing and Mining.</title>
        <authorList>
            <person name="Bierman J."/>
            <person name="Walker M.C."/>
        </authorList>
    </citation>
    <scope>NUCLEOTIDE SEQUENCE [LARGE SCALE GENOMIC DNA]</scope>
    <source>
        <strain evidence="3 4">PB6250</strain>
    </source>
</reference>
<dbReference type="Proteomes" id="UP001387215">
    <property type="component" value="Unassembled WGS sequence"/>
</dbReference>
<protein>
    <submittedName>
        <fullName evidence="3">Alpha/beta hydrolase</fullName>
    </submittedName>
</protein>
<evidence type="ECO:0000313" key="3">
    <source>
        <dbReference type="EMBL" id="MEI2454754.1"/>
    </source>
</evidence>
<dbReference type="SUPFAM" id="SSF53474">
    <property type="entry name" value="alpha/beta-Hydrolases"/>
    <property type="match status" value="1"/>
</dbReference>
<sequence>MRGKAEERLARCDRCAQRRVRPRQAPPSGGLYSVRIGAPGIGYANSFSVAFISKRCTGGIGADAPPSDAPLPIPRARAPGKRFDDAPRLRELSPMSAIDRFPALGAWRDAGEFVTVRGRRIYCRRDGAGPRLLLIHGFPTSSLDWAPIWPMLTSRFEVLTFDLLGLGFSAKPRGHRYRVSEQADLAEAVAHHYGWNAAFVLAHDYGDTVAQELLARSDQNPAHAALRVLRLCLLNGGLFPETHRARLIQRLLASPLGPGLVGLMSRRSFARSLNALFSPARPLGETAIDEYWALLQHEQGLHAVPSLLGYMAERRRERSRWVGALQTTETPLRLICGALDPVSGLHMSQRYRQLVPRADVVLLDDVGHFPQLEDPDSVFAAAAAFFIGDDERTGG</sequence>
<dbReference type="InterPro" id="IPR029058">
    <property type="entry name" value="AB_hydrolase_fold"/>
</dbReference>
<feature type="region of interest" description="Disordered" evidence="1">
    <location>
        <begin position="63"/>
        <end position="82"/>
    </location>
</feature>
<dbReference type="PANTHER" id="PTHR43798">
    <property type="entry name" value="MONOACYLGLYCEROL LIPASE"/>
    <property type="match status" value="1"/>
</dbReference>
<dbReference type="PRINTS" id="PR00412">
    <property type="entry name" value="EPOXHYDRLASE"/>
</dbReference>
<dbReference type="InterPro" id="IPR000073">
    <property type="entry name" value="AB_hydrolase_1"/>
</dbReference>
<dbReference type="Gene3D" id="3.40.50.1820">
    <property type="entry name" value="alpha/beta hydrolase"/>
    <property type="match status" value="1"/>
</dbReference>
<evidence type="ECO:0000256" key="1">
    <source>
        <dbReference type="SAM" id="MobiDB-lite"/>
    </source>
</evidence>
<name>A0ABU8D151_9GAMM</name>
<dbReference type="GO" id="GO:0016787">
    <property type="term" value="F:hydrolase activity"/>
    <property type="evidence" value="ECO:0007669"/>
    <property type="project" value="UniProtKB-KW"/>
</dbReference>
<accession>A0ABU8D151</accession>
<dbReference type="InterPro" id="IPR000639">
    <property type="entry name" value="Epox_hydrolase-like"/>
</dbReference>
<feature type="domain" description="AB hydrolase-1" evidence="2">
    <location>
        <begin position="130"/>
        <end position="375"/>
    </location>
</feature>
<keyword evidence="3" id="KW-0378">Hydrolase</keyword>
<keyword evidence="4" id="KW-1185">Reference proteome</keyword>
<dbReference type="EMBL" id="JBANDL010000002">
    <property type="protein sequence ID" value="MEI2454754.1"/>
    <property type="molecule type" value="Genomic_DNA"/>
</dbReference>
<organism evidence="3 4">
    <name type="scientific">Lysobacter firmicutimachus</name>
    <dbReference type="NCBI Taxonomy" id="1792846"/>
    <lineage>
        <taxon>Bacteria</taxon>
        <taxon>Pseudomonadati</taxon>
        <taxon>Pseudomonadota</taxon>
        <taxon>Gammaproteobacteria</taxon>
        <taxon>Lysobacterales</taxon>
        <taxon>Lysobacteraceae</taxon>
        <taxon>Lysobacter</taxon>
    </lineage>
</organism>
<evidence type="ECO:0000313" key="4">
    <source>
        <dbReference type="Proteomes" id="UP001387215"/>
    </source>
</evidence>
<dbReference type="InterPro" id="IPR050266">
    <property type="entry name" value="AB_hydrolase_sf"/>
</dbReference>
<dbReference type="PANTHER" id="PTHR43798:SF33">
    <property type="entry name" value="HYDROLASE, PUTATIVE (AFU_ORTHOLOGUE AFUA_2G14860)-RELATED"/>
    <property type="match status" value="1"/>
</dbReference>